<keyword evidence="12" id="KW-0067">ATP-binding</keyword>
<evidence type="ECO:0000256" key="2">
    <source>
        <dbReference type="ARBA" id="ARBA00004370"/>
    </source>
</evidence>
<proteinExistence type="predicted"/>
<dbReference type="Pfam" id="PF02518">
    <property type="entry name" value="HATPase_c"/>
    <property type="match status" value="1"/>
</dbReference>
<comment type="caution">
    <text evidence="12">The sequence shown here is derived from an EMBL/GenBank/DDBJ whole genome shotgun (WGS) entry which is preliminary data.</text>
</comment>
<dbReference type="InterPro" id="IPR036097">
    <property type="entry name" value="HisK_dim/P_sf"/>
</dbReference>
<sequence>MIYIYSESQQTHRQSMREVAHALALVVDKEIAKREAILQTLATSTALDAADLDDFYLQAKRLAPTIETSIALRDVSGKVLLNTRLPQGTSIQPSPAGIAELRAHYGPDATVVSNMYFAPVGKQSSISIQIPVKRGGTLIYYLEMSLFVSQLQRVFNEQELPGSWIGTIVDRNSVVVARNKDAENFVGKKASENIKKKMEESSEGFNDGVALSGEPVFAFFSRAPNSELRFVVSVPHKELQQTATRAVAYIGLLSLLLLGVAVIAALAVARNTATSVEKLLHSAQALGKGELLTPMQSGIAEFDAVSHAMMQASHELKASRENLERRVAEAVSIAERSQRALLQGQKLEALGRLTGGIAHDFNNVLQTLTSGLQVCLMSASTDREKSLLQACLRAVKRGVELSRQLMAFGRVQDARLETLDVSKHLQLAVPLLTGALPSNIEFKLVVHDDLWSITVDPLQLELALLNLVMNARDAMPNGGAITLEARNEIIDTAGNELPAGEYVRINLTDTGIGMSEEVAARALDPFFTTKNVGEGAGMGLPQAYGFAKQSGGTLTLHSESGAGTTIVFFLPRSNRATTLPQLATNSLPFQQSSGKVLFVEDDPLVRETVTSALTAAGLDIQVAQSGKDALLLLESGQTFDVVFSDIVMPGGISGIDLANIVRERFPTTRIVLATGYSERRINLPDVRLLAKPYSMTDVVAVLNNELTQTSRG</sequence>
<dbReference type="InterPro" id="IPR004358">
    <property type="entry name" value="Sig_transdc_His_kin-like_C"/>
</dbReference>
<dbReference type="PROSITE" id="PS50110">
    <property type="entry name" value="RESPONSE_REGULATORY"/>
    <property type="match status" value="1"/>
</dbReference>
<evidence type="ECO:0000256" key="3">
    <source>
        <dbReference type="ARBA" id="ARBA00012438"/>
    </source>
</evidence>
<evidence type="ECO:0000259" key="11">
    <source>
        <dbReference type="PROSITE" id="PS50885"/>
    </source>
</evidence>
<accession>A0ABW2J4X8</accession>
<keyword evidence="4 7" id="KW-0597">Phosphoprotein</keyword>
<protein>
    <recommendedName>
        <fullName evidence="3">histidine kinase</fullName>
        <ecNumber evidence="3">2.7.13.3</ecNumber>
    </recommendedName>
</protein>
<comment type="subcellular location">
    <subcellularLocation>
        <location evidence="2">Membrane</location>
    </subcellularLocation>
</comment>
<dbReference type="Proteomes" id="UP001596379">
    <property type="component" value="Unassembled WGS sequence"/>
</dbReference>
<reference evidence="13" key="1">
    <citation type="journal article" date="2019" name="Int. J. Syst. Evol. Microbiol.">
        <title>The Global Catalogue of Microorganisms (GCM) 10K type strain sequencing project: providing services to taxonomists for standard genome sequencing and annotation.</title>
        <authorList>
            <consortium name="The Broad Institute Genomics Platform"/>
            <consortium name="The Broad Institute Genome Sequencing Center for Infectious Disease"/>
            <person name="Wu L."/>
            <person name="Ma J."/>
        </authorList>
    </citation>
    <scope>NUCLEOTIDE SEQUENCE [LARGE SCALE GENOMIC DNA]</scope>
    <source>
        <strain evidence="13">CCUG 36956</strain>
    </source>
</reference>
<dbReference type="GO" id="GO:0005524">
    <property type="term" value="F:ATP binding"/>
    <property type="evidence" value="ECO:0007669"/>
    <property type="project" value="UniProtKB-KW"/>
</dbReference>
<dbReference type="PRINTS" id="PR00344">
    <property type="entry name" value="BCTRLSENSOR"/>
</dbReference>
<name>A0ABW2J4X8_9BURK</name>
<feature type="modified residue" description="4-aspartylphosphate" evidence="7">
    <location>
        <position position="645"/>
    </location>
</feature>
<dbReference type="Pfam" id="PF00072">
    <property type="entry name" value="Response_reg"/>
    <property type="match status" value="1"/>
</dbReference>
<keyword evidence="8" id="KW-0812">Transmembrane</keyword>
<dbReference type="EMBL" id="JBHTCC010000001">
    <property type="protein sequence ID" value="MFC7298157.1"/>
    <property type="molecule type" value="Genomic_DNA"/>
</dbReference>
<dbReference type="InterPro" id="IPR003594">
    <property type="entry name" value="HATPase_dom"/>
</dbReference>
<dbReference type="EC" id="2.7.13.3" evidence="3"/>
<comment type="catalytic activity">
    <reaction evidence="1">
        <text>ATP + protein L-histidine = ADP + protein N-phospho-L-histidine.</text>
        <dbReference type="EC" id="2.7.13.3"/>
    </reaction>
</comment>
<evidence type="ECO:0000256" key="6">
    <source>
        <dbReference type="ARBA" id="ARBA00022777"/>
    </source>
</evidence>
<feature type="domain" description="HAMP" evidence="11">
    <location>
        <begin position="270"/>
        <end position="321"/>
    </location>
</feature>
<evidence type="ECO:0000256" key="7">
    <source>
        <dbReference type="PROSITE-ProRule" id="PRU00169"/>
    </source>
</evidence>
<dbReference type="CDD" id="cd18774">
    <property type="entry name" value="PDC2_HK_sensor"/>
    <property type="match status" value="1"/>
</dbReference>
<dbReference type="Gene3D" id="3.40.50.2300">
    <property type="match status" value="1"/>
</dbReference>
<dbReference type="PROSITE" id="PS50885">
    <property type="entry name" value="HAMP"/>
    <property type="match status" value="1"/>
</dbReference>
<dbReference type="SUPFAM" id="SSF55874">
    <property type="entry name" value="ATPase domain of HSP90 chaperone/DNA topoisomerase II/histidine kinase"/>
    <property type="match status" value="1"/>
</dbReference>
<keyword evidence="8" id="KW-1133">Transmembrane helix</keyword>
<evidence type="ECO:0000313" key="13">
    <source>
        <dbReference type="Proteomes" id="UP001596379"/>
    </source>
</evidence>
<dbReference type="SUPFAM" id="SSF52172">
    <property type="entry name" value="CheY-like"/>
    <property type="match status" value="1"/>
</dbReference>
<keyword evidence="6" id="KW-0418">Kinase</keyword>
<dbReference type="Gene3D" id="1.10.287.130">
    <property type="match status" value="1"/>
</dbReference>
<evidence type="ECO:0000256" key="5">
    <source>
        <dbReference type="ARBA" id="ARBA00022679"/>
    </source>
</evidence>
<dbReference type="InterPro" id="IPR003660">
    <property type="entry name" value="HAMP_dom"/>
</dbReference>
<evidence type="ECO:0000256" key="4">
    <source>
        <dbReference type="ARBA" id="ARBA00022553"/>
    </source>
</evidence>
<evidence type="ECO:0000313" key="12">
    <source>
        <dbReference type="EMBL" id="MFC7298157.1"/>
    </source>
</evidence>
<dbReference type="PANTHER" id="PTHR43065">
    <property type="entry name" value="SENSOR HISTIDINE KINASE"/>
    <property type="match status" value="1"/>
</dbReference>
<dbReference type="InterPro" id="IPR011006">
    <property type="entry name" value="CheY-like_superfamily"/>
</dbReference>
<dbReference type="SMART" id="SM00448">
    <property type="entry name" value="REC"/>
    <property type="match status" value="1"/>
</dbReference>
<dbReference type="SMART" id="SM00387">
    <property type="entry name" value="HATPase_c"/>
    <property type="match status" value="1"/>
</dbReference>
<dbReference type="PANTHER" id="PTHR43065:SF49">
    <property type="entry name" value="HISTIDINE KINASE"/>
    <property type="match status" value="1"/>
</dbReference>
<keyword evidence="13" id="KW-1185">Reference proteome</keyword>
<dbReference type="InterPro" id="IPR036890">
    <property type="entry name" value="HATPase_C_sf"/>
</dbReference>
<evidence type="ECO:0000256" key="8">
    <source>
        <dbReference type="SAM" id="Phobius"/>
    </source>
</evidence>
<feature type="domain" description="Histidine kinase" evidence="9">
    <location>
        <begin position="356"/>
        <end position="574"/>
    </location>
</feature>
<gene>
    <name evidence="12" type="ORF">ACFQO0_06880</name>
</gene>
<organism evidence="12 13">
    <name type="scientific">Herminiimonas aquatilis</name>
    <dbReference type="NCBI Taxonomy" id="345342"/>
    <lineage>
        <taxon>Bacteria</taxon>
        <taxon>Pseudomonadati</taxon>
        <taxon>Pseudomonadota</taxon>
        <taxon>Betaproteobacteria</taxon>
        <taxon>Burkholderiales</taxon>
        <taxon>Oxalobacteraceae</taxon>
        <taxon>Herminiimonas</taxon>
    </lineage>
</organism>
<evidence type="ECO:0000259" key="10">
    <source>
        <dbReference type="PROSITE" id="PS50110"/>
    </source>
</evidence>
<dbReference type="PROSITE" id="PS50109">
    <property type="entry name" value="HIS_KIN"/>
    <property type="match status" value="1"/>
</dbReference>
<feature type="domain" description="Response regulatory" evidence="10">
    <location>
        <begin position="595"/>
        <end position="706"/>
    </location>
</feature>
<evidence type="ECO:0000259" key="9">
    <source>
        <dbReference type="PROSITE" id="PS50109"/>
    </source>
</evidence>
<dbReference type="InterPro" id="IPR001789">
    <property type="entry name" value="Sig_transdc_resp-reg_receiver"/>
</dbReference>
<keyword evidence="8" id="KW-0472">Membrane</keyword>
<dbReference type="Gene3D" id="3.30.565.10">
    <property type="entry name" value="Histidine kinase-like ATPase, C-terminal domain"/>
    <property type="match status" value="1"/>
</dbReference>
<evidence type="ECO:0000256" key="1">
    <source>
        <dbReference type="ARBA" id="ARBA00000085"/>
    </source>
</evidence>
<keyword evidence="12" id="KW-0547">Nucleotide-binding</keyword>
<dbReference type="Gene3D" id="6.10.340.10">
    <property type="match status" value="1"/>
</dbReference>
<dbReference type="Gene3D" id="3.30.450.20">
    <property type="entry name" value="PAS domain"/>
    <property type="match status" value="1"/>
</dbReference>
<dbReference type="InterPro" id="IPR005467">
    <property type="entry name" value="His_kinase_dom"/>
</dbReference>
<keyword evidence="5" id="KW-0808">Transferase</keyword>
<dbReference type="SUPFAM" id="SSF47384">
    <property type="entry name" value="Homodimeric domain of signal transducing histidine kinase"/>
    <property type="match status" value="1"/>
</dbReference>
<feature type="transmembrane region" description="Helical" evidence="8">
    <location>
        <begin position="246"/>
        <end position="269"/>
    </location>
</feature>